<dbReference type="RefSeq" id="XP_060311388.1">
    <property type="nucleotide sequence ID" value="XM_060458223.1"/>
</dbReference>
<gene>
    <name evidence="1" type="ORF">CCOS01_10067</name>
</gene>
<accession>A0AAJ0DZ64</accession>
<name>A0AAJ0DZ64_9PEZI</name>
<keyword evidence="2" id="KW-1185">Reference proteome</keyword>
<protein>
    <submittedName>
        <fullName evidence="1">Uncharacterized protein</fullName>
    </submittedName>
</protein>
<dbReference type="AlphaFoldDB" id="A0AAJ0DZ64"/>
<dbReference type="EMBL" id="MOOE01000010">
    <property type="protein sequence ID" value="KAK1522355.1"/>
    <property type="molecule type" value="Genomic_DNA"/>
</dbReference>
<dbReference type="Proteomes" id="UP001240678">
    <property type="component" value="Unassembled WGS sequence"/>
</dbReference>
<evidence type="ECO:0000313" key="1">
    <source>
        <dbReference type="EMBL" id="KAK1522355.1"/>
    </source>
</evidence>
<evidence type="ECO:0000313" key="2">
    <source>
        <dbReference type="Proteomes" id="UP001240678"/>
    </source>
</evidence>
<proteinExistence type="predicted"/>
<sequence>MLMHSLSLHVARLLISSHVSRPSQSHLTTTRIPNPLH</sequence>
<dbReference type="GeneID" id="85341770"/>
<organism evidence="1 2">
    <name type="scientific">Colletotrichum costaricense</name>
    <dbReference type="NCBI Taxonomy" id="1209916"/>
    <lineage>
        <taxon>Eukaryota</taxon>
        <taxon>Fungi</taxon>
        <taxon>Dikarya</taxon>
        <taxon>Ascomycota</taxon>
        <taxon>Pezizomycotina</taxon>
        <taxon>Sordariomycetes</taxon>
        <taxon>Hypocreomycetidae</taxon>
        <taxon>Glomerellales</taxon>
        <taxon>Glomerellaceae</taxon>
        <taxon>Colletotrichum</taxon>
        <taxon>Colletotrichum acutatum species complex</taxon>
    </lineage>
</organism>
<comment type="caution">
    <text evidence="1">The sequence shown here is derived from an EMBL/GenBank/DDBJ whole genome shotgun (WGS) entry which is preliminary data.</text>
</comment>
<reference evidence="1 2" key="1">
    <citation type="submission" date="2016-10" db="EMBL/GenBank/DDBJ databases">
        <title>The genome sequence of Colletotrichum fioriniae PJ7.</title>
        <authorList>
            <person name="Baroncelli R."/>
        </authorList>
    </citation>
    <scope>NUCLEOTIDE SEQUENCE [LARGE SCALE GENOMIC DNA]</scope>
    <source>
        <strain evidence="1 2">IMI 309622</strain>
    </source>
</reference>